<comment type="function">
    <text evidence="2 8">Synthesizes alpha-1,4-glucan chains using ADP-glucose.</text>
</comment>
<evidence type="ECO:0000256" key="8">
    <source>
        <dbReference type="HAMAP-Rule" id="MF_00484"/>
    </source>
</evidence>
<evidence type="ECO:0000313" key="11">
    <source>
        <dbReference type="EMBL" id="ADB17874.1"/>
    </source>
</evidence>
<keyword evidence="7 8" id="KW-0320">Glycogen biosynthesis</keyword>
<evidence type="ECO:0000259" key="10">
    <source>
        <dbReference type="Pfam" id="PF08323"/>
    </source>
</evidence>
<evidence type="ECO:0000256" key="5">
    <source>
        <dbReference type="ARBA" id="ARBA00022676"/>
    </source>
</evidence>
<dbReference type="HAMAP" id="MF_00484">
    <property type="entry name" value="Glycogen_synth"/>
    <property type="match status" value="1"/>
</dbReference>
<comment type="similarity">
    <text evidence="4 8">Belongs to the glycosyltransferase 1 family. Bacterial/plant glycogen synthase subfamily.</text>
</comment>
<keyword evidence="5 8" id="KW-0328">Glycosyltransferase</keyword>
<organism evidence="11 12">
    <name type="scientific">Pirellula staleyi (strain ATCC 27377 / DSM 6068 / ICPB 4128)</name>
    <name type="common">Pirella staleyi</name>
    <dbReference type="NCBI Taxonomy" id="530564"/>
    <lineage>
        <taxon>Bacteria</taxon>
        <taxon>Pseudomonadati</taxon>
        <taxon>Planctomycetota</taxon>
        <taxon>Planctomycetia</taxon>
        <taxon>Pirellulales</taxon>
        <taxon>Pirellulaceae</taxon>
        <taxon>Pirellula</taxon>
    </lineage>
</organism>
<accession>D2QX34</accession>
<dbReference type="InterPro" id="IPR001296">
    <property type="entry name" value="Glyco_trans_1"/>
</dbReference>
<evidence type="ECO:0000313" key="12">
    <source>
        <dbReference type="Proteomes" id="UP000001887"/>
    </source>
</evidence>
<evidence type="ECO:0000256" key="1">
    <source>
        <dbReference type="ARBA" id="ARBA00001478"/>
    </source>
</evidence>
<dbReference type="STRING" id="530564.Psta_3210"/>
<dbReference type="GO" id="GO:0004373">
    <property type="term" value="F:alpha-1,4-glucan glucosyltransferase (UDP-glucose donor) activity"/>
    <property type="evidence" value="ECO:0007669"/>
    <property type="project" value="InterPro"/>
</dbReference>
<evidence type="ECO:0000256" key="2">
    <source>
        <dbReference type="ARBA" id="ARBA00002764"/>
    </source>
</evidence>
<comment type="catalytic activity">
    <reaction evidence="1 8">
        <text>[(1-&gt;4)-alpha-D-glucosyl](n) + ADP-alpha-D-glucose = [(1-&gt;4)-alpha-D-glucosyl](n+1) + ADP + H(+)</text>
        <dbReference type="Rhea" id="RHEA:18189"/>
        <dbReference type="Rhea" id="RHEA-COMP:9584"/>
        <dbReference type="Rhea" id="RHEA-COMP:9587"/>
        <dbReference type="ChEBI" id="CHEBI:15378"/>
        <dbReference type="ChEBI" id="CHEBI:15444"/>
        <dbReference type="ChEBI" id="CHEBI:57498"/>
        <dbReference type="ChEBI" id="CHEBI:456216"/>
        <dbReference type="EC" id="2.4.1.21"/>
    </reaction>
</comment>
<dbReference type="Proteomes" id="UP000001887">
    <property type="component" value="Chromosome"/>
</dbReference>
<evidence type="ECO:0000259" key="9">
    <source>
        <dbReference type="Pfam" id="PF00534"/>
    </source>
</evidence>
<dbReference type="Pfam" id="PF08323">
    <property type="entry name" value="Glyco_transf_5"/>
    <property type="match status" value="1"/>
</dbReference>
<feature type="domain" description="Starch synthase catalytic" evidence="10">
    <location>
        <begin position="2"/>
        <end position="246"/>
    </location>
</feature>
<dbReference type="EMBL" id="CP001848">
    <property type="protein sequence ID" value="ADB17874.1"/>
    <property type="molecule type" value="Genomic_DNA"/>
</dbReference>
<dbReference type="InterPro" id="IPR013534">
    <property type="entry name" value="Starch_synth_cat_dom"/>
</dbReference>
<dbReference type="HOGENOM" id="CLU_009583_18_4_0"/>
<dbReference type="CAZy" id="GT5">
    <property type="family name" value="Glycosyltransferase Family 5"/>
</dbReference>
<dbReference type="UniPathway" id="UPA00164"/>
<dbReference type="CDD" id="cd03791">
    <property type="entry name" value="GT5_Glycogen_synthase_DULL1-like"/>
    <property type="match status" value="1"/>
</dbReference>
<dbReference type="GO" id="GO:0009011">
    <property type="term" value="F:alpha-1,4-glucan glucosyltransferase (ADP-glucose donor) activity"/>
    <property type="evidence" value="ECO:0007669"/>
    <property type="project" value="UniProtKB-UniRule"/>
</dbReference>
<protein>
    <recommendedName>
        <fullName evidence="8">Glycogen synthase</fullName>
        <ecNumber evidence="8">2.4.1.21</ecNumber>
    </recommendedName>
    <alternativeName>
        <fullName evidence="8">Starch [bacterial glycogen] synthase</fullName>
    </alternativeName>
</protein>
<dbReference type="GO" id="GO:0005978">
    <property type="term" value="P:glycogen biosynthetic process"/>
    <property type="evidence" value="ECO:0007669"/>
    <property type="project" value="UniProtKB-UniRule"/>
</dbReference>
<proteinExistence type="inferred from homology"/>
<keyword evidence="12" id="KW-1185">Reference proteome</keyword>
<dbReference type="InterPro" id="IPR011835">
    <property type="entry name" value="GS/SS"/>
</dbReference>
<evidence type="ECO:0000256" key="3">
    <source>
        <dbReference type="ARBA" id="ARBA00004964"/>
    </source>
</evidence>
<evidence type="ECO:0000256" key="6">
    <source>
        <dbReference type="ARBA" id="ARBA00022679"/>
    </source>
</evidence>
<dbReference type="EC" id="2.4.1.21" evidence="8"/>
<dbReference type="NCBIfam" id="TIGR02095">
    <property type="entry name" value="glgA"/>
    <property type="match status" value="1"/>
</dbReference>
<dbReference type="Gene3D" id="3.40.50.2000">
    <property type="entry name" value="Glycogen Phosphorylase B"/>
    <property type="match status" value="2"/>
</dbReference>
<dbReference type="OrthoDB" id="9808590at2"/>
<evidence type="ECO:0000256" key="4">
    <source>
        <dbReference type="ARBA" id="ARBA00010281"/>
    </source>
</evidence>
<dbReference type="KEGG" id="psl:Psta_3210"/>
<reference evidence="11 12" key="1">
    <citation type="journal article" date="2009" name="Stand. Genomic Sci.">
        <title>Complete genome sequence of Pirellula staleyi type strain (ATCC 27377).</title>
        <authorList>
            <person name="Clum A."/>
            <person name="Tindall B.J."/>
            <person name="Sikorski J."/>
            <person name="Ivanova N."/>
            <person name="Mavrommatis K."/>
            <person name="Lucas S."/>
            <person name="Glavina del Rio T."/>
            <person name="Nolan M."/>
            <person name="Chen F."/>
            <person name="Tice H."/>
            <person name="Pitluck S."/>
            <person name="Cheng J.F."/>
            <person name="Chertkov O."/>
            <person name="Brettin T."/>
            <person name="Han C."/>
            <person name="Detter J.C."/>
            <person name="Kuske C."/>
            <person name="Bruce D."/>
            <person name="Goodwin L."/>
            <person name="Ovchinikova G."/>
            <person name="Pati A."/>
            <person name="Mikhailova N."/>
            <person name="Chen A."/>
            <person name="Palaniappan K."/>
            <person name="Land M."/>
            <person name="Hauser L."/>
            <person name="Chang Y.J."/>
            <person name="Jeffries C.D."/>
            <person name="Chain P."/>
            <person name="Rohde M."/>
            <person name="Goker M."/>
            <person name="Bristow J."/>
            <person name="Eisen J.A."/>
            <person name="Markowitz V."/>
            <person name="Hugenholtz P."/>
            <person name="Kyrpides N.C."/>
            <person name="Klenk H.P."/>
            <person name="Lapidus A."/>
        </authorList>
    </citation>
    <scope>NUCLEOTIDE SEQUENCE [LARGE SCALE GENOMIC DNA]</scope>
    <source>
        <strain evidence="12">ATCC 27377 / DSM 6068 / ICPB 4128</strain>
    </source>
</reference>
<dbReference type="eggNOG" id="COG0297">
    <property type="taxonomic scope" value="Bacteria"/>
</dbReference>
<dbReference type="Pfam" id="PF00534">
    <property type="entry name" value="Glycos_transf_1"/>
    <property type="match status" value="1"/>
</dbReference>
<dbReference type="PANTHER" id="PTHR45825:SF11">
    <property type="entry name" value="ALPHA AMYLASE DOMAIN-CONTAINING PROTEIN"/>
    <property type="match status" value="1"/>
</dbReference>
<name>D2QX34_PIRSD</name>
<dbReference type="PANTHER" id="PTHR45825">
    <property type="entry name" value="GRANULE-BOUND STARCH SYNTHASE 1, CHLOROPLASTIC/AMYLOPLASTIC"/>
    <property type="match status" value="1"/>
</dbReference>
<evidence type="ECO:0000256" key="7">
    <source>
        <dbReference type="ARBA" id="ARBA00023056"/>
    </source>
</evidence>
<dbReference type="NCBIfam" id="NF001899">
    <property type="entry name" value="PRK00654.1-2"/>
    <property type="match status" value="1"/>
</dbReference>
<comment type="pathway">
    <text evidence="3 8">Glycan biosynthesis; glycogen biosynthesis.</text>
</comment>
<dbReference type="AlphaFoldDB" id="D2QX34"/>
<gene>
    <name evidence="8" type="primary">glgA</name>
    <name evidence="11" type="ordered locus">Psta_3210</name>
</gene>
<keyword evidence="6 8" id="KW-0808">Transferase</keyword>
<sequence length="503" mass="56554">MNILFVSSEVAPLAKTGGLADVCGALPLELARLGHQVAVIMPAYRQVKQGNFALEPLNVKFDIPIGNKIVRGRLLKTTLPGSSPENEVPVFFVEQDEYFDRPELYRAKGEDYKDNCERFVFFCRGALESIRLLKLDVDVVHCHDWQTGLIPAYLNLEYLHAAGYENIATLLTIHNLAYQGIFWHWDMLLTGLDWKYFNLHQMEFYGKLNLLKTGIVFAECLTTVSERYAQEIQTDPLGCGLEGVLAQRSEVLSGVVNGVDYSIWNPAIDPHIAKQYDVSNWQEGKAACKAALQREMGLPERSDVPLIALVGRLADQKGWDLVAQVMRRWVHDASAQWVILGTGEPHYHQMLEELSRSFRDKVAVSLQFSDPLAHRIEAGADMFLMPSRYEPCGLNQLYSLKYGAVPVVRATGGLADTVIDANHAHLSQGVATGFSFESYDVDALASALGRASMMYHHEPENWKKVVECGMKQDWSWGASAREYVSLYADAIRRKREQREQLLG</sequence>
<feature type="domain" description="Glycosyl transferase family 1" evidence="9">
    <location>
        <begin position="300"/>
        <end position="450"/>
    </location>
</feature>
<feature type="binding site" evidence="8">
    <location>
        <position position="15"/>
    </location>
    <ligand>
        <name>ADP-alpha-D-glucose</name>
        <dbReference type="ChEBI" id="CHEBI:57498"/>
    </ligand>
</feature>
<dbReference type="SUPFAM" id="SSF53756">
    <property type="entry name" value="UDP-Glycosyltransferase/glycogen phosphorylase"/>
    <property type="match status" value="1"/>
</dbReference>